<proteinExistence type="predicted"/>
<gene>
    <name evidence="1" type="ORF">L1987_43050</name>
</gene>
<evidence type="ECO:0000313" key="1">
    <source>
        <dbReference type="EMBL" id="KAI3783959.1"/>
    </source>
</evidence>
<reference evidence="1 2" key="2">
    <citation type="journal article" date="2022" name="Mol. Ecol. Resour.">
        <title>The genomes of chicory, endive, great burdock and yacon provide insights into Asteraceae paleo-polyploidization history and plant inulin production.</title>
        <authorList>
            <person name="Fan W."/>
            <person name="Wang S."/>
            <person name="Wang H."/>
            <person name="Wang A."/>
            <person name="Jiang F."/>
            <person name="Liu H."/>
            <person name="Zhao H."/>
            <person name="Xu D."/>
            <person name="Zhang Y."/>
        </authorList>
    </citation>
    <scope>NUCLEOTIDE SEQUENCE [LARGE SCALE GENOMIC DNA]</scope>
    <source>
        <strain evidence="2">cv. Yunnan</strain>
        <tissue evidence="1">Leaves</tissue>
    </source>
</reference>
<reference evidence="2" key="1">
    <citation type="journal article" date="2022" name="Mol. Ecol. Resour.">
        <title>The genomes of chicory, endive, great burdock and yacon provide insights into Asteraceae palaeo-polyploidization history and plant inulin production.</title>
        <authorList>
            <person name="Fan W."/>
            <person name="Wang S."/>
            <person name="Wang H."/>
            <person name="Wang A."/>
            <person name="Jiang F."/>
            <person name="Liu H."/>
            <person name="Zhao H."/>
            <person name="Xu D."/>
            <person name="Zhang Y."/>
        </authorList>
    </citation>
    <scope>NUCLEOTIDE SEQUENCE [LARGE SCALE GENOMIC DNA]</scope>
    <source>
        <strain evidence="2">cv. Yunnan</strain>
    </source>
</reference>
<sequence length="78" mass="9101">MAKWRLRVKDRLGHHMGKGKMYDIDVSEVKSEPENVKSNASDSEDVPKLNKLYEDIDQFADDLTFNVDEFDEIVKKIE</sequence>
<evidence type="ECO:0000313" key="2">
    <source>
        <dbReference type="Proteomes" id="UP001056120"/>
    </source>
</evidence>
<keyword evidence="2" id="KW-1185">Reference proteome</keyword>
<name>A0ACB9GKB5_9ASTR</name>
<protein>
    <submittedName>
        <fullName evidence="1">Uncharacterized protein</fullName>
    </submittedName>
</protein>
<organism evidence="1 2">
    <name type="scientific">Smallanthus sonchifolius</name>
    <dbReference type="NCBI Taxonomy" id="185202"/>
    <lineage>
        <taxon>Eukaryota</taxon>
        <taxon>Viridiplantae</taxon>
        <taxon>Streptophyta</taxon>
        <taxon>Embryophyta</taxon>
        <taxon>Tracheophyta</taxon>
        <taxon>Spermatophyta</taxon>
        <taxon>Magnoliopsida</taxon>
        <taxon>eudicotyledons</taxon>
        <taxon>Gunneridae</taxon>
        <taxon>Pentapetalae</taxon>
        <taxon>asterids</taxon>
        <taxon>campanulids</taxon>
        <taxon>Asterales</taxon>
        <taxon>Asteraceae</taxon>
        <taxon>Asteroideae</taxon>
        <taxon>Heliantheae alliance</taxon>
        <taxon>Millerieae</taxon>
        <taxon>Smallanthus</taxon>
    </lineage>
</organism>
<dbReference type="EMBL" id="CM042031">
    <property type="protein sequence ID" value="KAI3783959.1"/>
    <property type="molecule type" value="Genomic_DNA"/>
</dbReference>
<comment type="caution">
    <text evidence="1">The sequence shown here is derived from an EMBL/GenBank/DDBJ whole genome shotgun (WGS) entry which is preliminary data.</text>
</comment>
<dbReference type="Proteomes" id="UP001056120">
    <property type="component" value="Linkage Group LG14"/>
</dbReference>
<accession>A0ACB9GKB5</accession>